<dbReference type="InterPro" id="IPR029325">
    <property type="entry name" value="ITPR-bd"/>
</dbReference>
<dbReference type="EMBL" id="JAAWVN010021012">
    <property type="protein sequence ID" value="MBN3293321.1"/>
    <property type="molecule type" value="Genomic_DNA"/>
</dbReference>
<dbReference type="PANTHER" id="PTHR17469:SF1">
    <property type="entry name" value="PROTEIN TESPA1"/>
    <property type="match status" value="1"/>
</dbReference>
<feature type="non-terminal residue" evidence="3">
    <location>
        <position position="659"/>
    </location>
</feature>
<feature type="region of interest" description="Disordered" evidence="1">
    <location>
        <begin position="634"/>
        <end position="659"/>
    </location>
</feature>
<feature type="non-terminal residue" evidence="3">
    <location>
        <position position="1"/>
    </location>
</feature>
<dbReference type="Pfam" id="PF14722">
    <property type="entry name" value="KRAP_IP3R_bind"/>
    <property type="match status" value="1"/>
</dbReference>
<keyword evidence="4" id="KW-1185">Reference proteome</keyword>
<dbReference type="PANTHER" id="PTHR17469">
    <property type="entry name" value="SPERM SPECIFIC ANTIGEN 2-RELATED"/>
    <property type="match status" value="1"/>
</dbReference>
<comment type="caution">
    <text evidence="3">The sequence shown here is derived from an EMBL/GenBank/DDBJ whole genome shotgun (WGS) entry which is preliminary data.</text>
</comment>
<evidence type="ECO:0000313" key="4">
    <source>
        <dbReference type="Proteomes" id="UP001166052"/>
    </source>
</evidence>
<organism evidence="3 4">
    <name type="scientific">Polypterus senegalus</name>
    <name type="common">Senegal bichir</name>
    <dbReference type="NCBI Taxonomy" id="55291"/>
    <lineage>
        <taxon>Eukaryota</taxon>
        <taxon>Metazoa</taxon>
        <taxon>Chordata</taxon>
        <taxon>Craniata</taxon>
        <taxon>Vertebrata</taxon>
        <taxon>Euteleostomi</taxon>
        <taxon>Actinopterygii</taxon>
        <taxon>Polypteriformes</taxon>
        <taxon>Polypteridae</taxon>
        <taxon>Polypterus</taxon>
    </lineage>
</organism>
<dbReference type="InterPro" id="IPR043444">
    <property type="entry name" value="TESPA1-like"/>
</dbReference>
<sequence length="659" mass="74170">MQDHEATVSRTSYGLHKHAMRSMGDLSLTSPSPKEKRQAWIQRNRHRVTVKDELEDPLTSELQPDDVFFEEPALSKTEQWVQKHSSRVSRDLFPEDLKRLSVESFSTLGASWEDNFSLGAEATDLLNNQDVHTSSHCSLLPPPRSRLRDSIDEEKTLPGLQERMMYLKPMAQLGHSMASSGLTWATNNTIPSVSEVLDMCMEDAEQVLFNLGFGQEEPQFTSRIPPRFFDFPSKLKGINFRLFLESQLCRLKEEDPSLSLASRFHQVEVLTATANAFYSLYSYVSKTPIQKLAPPEFSFSSPTEKISQRFSVRSEPRSPVERFKDTISKMCLYTKEPGSPAASPRSTPQKRHSLPSLIESVHDSTKVGLSMTMQMNWSQETLKADDLCGGHREQSSTLGSPCLLKPTEVKMPVSLESPGEQSNLPTELHPKPVRFTRDMISPRITEKVYREIFNVTKKTARSSGPTEYLTLQAHEGEALVSPEINCISNMCGATLCRDAEELPATKVNKAYSSNMHGLNLQITSWSSADENVQDIHTHRTCIQNVAVMETSEGPMDILSNKRFAEKQTSLSPGEILHRRGCWTHQALKQESSFEMEEIQSAGEEESSLLETRNLMTSTPVSVMKHPRALYLRGDSMQSDSSGFVEDEFQNQTLPIAPDE</sequence>
<evidence type="ECO:0000259" key="2">
    <source>
        <dbReference type="SMART" id="SM01257"/>
    </source>
</evidence>
<evidence type="ECO:0000313" key="3">
    <source>
        <dbReference type="EMBL" id="MBN3293321.1"/>
    </source>
</evidence>
<dbReference type="Proteomes" id="UP001166052">
    <property type="component" value="Unassembled WGS sequence"/>
</dbReference>
<feature type="domain" description="ITPR-interacting" evidence="2">
    <location>
        <begin position="169"/>
        <end position="331"/>
    </location>
</feature>
<protein>
    <submittedName>
        <fullName evidence="3">TESP1 protein</fullName>
    </submittedName>
</protein>
<evidence type="ECO:0000256" key="1">
    <source>
        <dbReference type="SAM" id="MobiDB-lite"/>
    </source>
</evidence>
<gene>
    <name evidence="3" type="primary">Tespa1</name>
    <name evidence="3" type="ORF">GTO92_0014342</name>
</gene>
<name>A0ABS2Z4A5_POLSE</name>
<accession>A0ABS2Z4A5</accession>
<proteinExistence type="predicted"/>
<reference evidence="3" key="1">
    <citation type="journal article" date="2021" name="Cell">
        <title>Tracing the genetic footprints of vertebrate landing in non-teleost ray-finned fishes.</title>
        <authorList>
            <person name="Bi X."/>
            <person name="Wang K."/>
            <person name="Yang L."/>
            <person name="Pan H."/>
            <person name="Jiang H."/>
            <person name="Wei Q."/>
            <person name="Fang M."/>
            <person name="Yu H."/>
            <person name="Zhu C."/>
            <person name="Cai Y."/>
            <person name="He Y."/>
            <person name="Gan X."/>
            <person name="Zeng H."/>
            <person name="Yu D."/>
            <person name="Zhu Y."/>
            <person name="Jiang H."/>
            <person name="Qiu Q."/>
            <person name="Yang H."/>
            <person name="Zhang Y.E."/>
            <person name="Wang W."/>
            <person name="Zhu M."/>
            <person name="He S."/>
            <person name="Zhang G."/>
        </authorList>
    </citation>
    <scope>NUCLEOTIDE SEQUENCE</scope>
    <source>
        <strain evidence="3">Bchr_001</strain>
    </source>
</reference>
<dbReference type="SMART" id="SM01257">
    <property type="entry name" value="KRAP_IP3R_bind"/>
    <property type="match status" value="1"/>
</dbReference>